<keyword evidence="2" id="KW-1185">Reference proteome</keyword>
<accession>A0ACC2TNC7</accession>
<gene>
    <name evidence="1" type="ORF">DSO57_1028287</name>
</gene>
<name>A0ACC2TNC7_9FUNG</name>
<comment type="caution">
    <text evidence="1">The sequence shown here is derived from an EMBL/GenBank/DDBJ whole genome shotgun (WGS) entry which is preliminary data.</text>
</comment>
<reference evidence="1" key="1">
    <citation type="submission" date="2022-04" db="EMBL/GenBank/DDBJ databases">
        <title>Genome of the entomopathogenic fungus Entomophthora muscae.</title>
        <authorList>
            <person name="Elya C."/>
            <person name="Lovett B.R."/>
            <person name="Lee E."/>
            <person name="Macias A.M."/>
            <person name="Hajek A.E."/>
            <person name="De Bivort B.L."/>
            <person name="Kasson M.T."/>
            <person name="De Fine Licht H.H."/>
            <person name="Stajich J.E."/>
        </authorList>
    </citation>
    <scope>NUCLEOTIDE SEQUENCE</scope>
    <source>
        <strain evidence="1">Berkeley</strain>
    </source>
</reference>
<protein>
    <submittedName>
        <fullName evidence="1">Uncharacterized protein</fullName>
    </submittedName>
</protein>
<evidence type="ECO:0000313" key="2">
    <source>
        <dbReference type="Proteomes" id="UP001165960"/>
    </source>
</evidence>
<sequence>MDLYPEVGGTSQILWALGLVGPDTSDGGRIFWAAGHTKATGPMCFPDAGRLEHRLVDAEIDEGILGEFKVMLVIEVDVAWILGYCFFAGDAVTCSLSMVWFRSVDFCACFLIFVLSGLDD</sequence>
<organism evidence="1 2">
    <name type="scientific">Entomophthora muscae</name>
    <dbReference type="NCBI Taxonomy" id="34485"/>
    <lineage>
        <taxon>Eukaryota</taxon>
        <taxon>Fungi</taxon>
        <taxon>Fungi incertae sedis</taxon>
        <taxon>Zoopagomycota</taxon>
        <taxon>Entomophthoromycotina</taxon>
        <taxon>Entomophthoromycetes</taxon>
        <taxon>Entomophthorales</taxon>
        <taxon>Entomophthoraceae</taxon>
        <taxon>Entomophthora</taxon>
    </lineage>
</organism>
<proteinExistence type="predicted"/>
<dbReference type="EMBL" id="QTSX02002308">
    <property type="protein sequence ID" value="KAJ9076225.1"/>
    <property type="molecule type" value="Genomic_DNA"/>
</dbReference>
<dbReference type="Proteomes" id="UP001165960">
    <property type="component" value="Unassembled WGS sequence"/>
</dbReference>
<evidence type="ECO:0000313" key="1">
    <source>
        <dbReference type="EMBL" id="KAJ9076225.1"/>
    </source>
</evidence>